<comment type="subcellular location">
    <subcellularLocation>
        <location evidence="4">Endoplasmic reticulum membrane</location>
        <topology evidence="4">Peripheral membrane protein</topology>
    </subcellularLocation>
    <subcellularLocation>
        <location evidence="3">Microsome membrane</location>
        <topology evidence="3">Peripheral membrane protein</topology>
    </subcellularLocation>
</comment>
<dbReference type="PROSITE" id="PS00086">
    <property type="entry name" value="CYTOCHROME_P450"/>
    <property type="match status" value="1"/>
</dbReference>
<evidence type="ECO:0000256" key="5">
    <source>
        <dbReference type="ARBA" id="ARBA00010617"/>
    </source>
</evidence>
<dbReference type="InterPro" id="IPR017972">
    <property type="entry name" value="Cyt_P450_CS"/>
</dbReference>
<protein>
    <recommendedName>
        <fullName evidence="6">unspecific monooxygenase</fullName>
        <ecNumber evidence="6">1.14.14.1</ecNumber>
    </recommendedName>
</protein>
<dbReference type="InterPro" id="IPR001128">
    <property type="entry name" value="Cyt_P450"/>
</dbReference>
<evidence type="ECO:0000313" key="18">
    <source>
        <dbReference type="EMBL" id="KAL0839873.1"/>
    </source>
</evidence>
<dbReference type="InterPro" id="IPR050476">
    <property type="entry name" value="Insect_CytP450_Detox"/>
</dbReference>
<sequence length="514" mass="59443">MFLLIIIILLIVSFYFYNIRTFDYWKKRGVKYEEPVLLFGTHKKKYLAKQSMSQLVEEMYWKFPNEKVVGGFKSTTPHLVIRDPELIKHVFTNDFTSFYRRGVNVHKKVVEPLKRHLFAIDGDLWRVVRQRLTPAFTSGKLKAMFPLIIDRVENLQARARAAARQNKTVNARDLMACFTTDFIGAVGFGIDSDSLNDDNSEFRKLGRKFFNMSYRDVIVLLLKDVFPELCKNLKDLVRIEKEMFALVNQIRMARNNAPSGRNDFIDLLLEYQQQGPMEAESIEMVNADGTPVRVSYEFDDDLLAAQVLVFYAAGFETSSSSTSFTLHQLAFNPEVQKKVQENIDSVLAKHNNKLSYEAVKEMTYLEWTFKEGMRMFPSLGHLMRMSTKKYTFKDINLSIDEDILISIPVQAIQNDPKYWDKPEEFRPERFHPDNFTEVQKSVYFPFGEGPRMCIGSRLGLMQSLAGLAGILSQFSVEPAPETVRHFEVEPKSHIVQTIKGGSLPLLFRERHKTL</sequence>
<evidence type="ECO:0000256" key="11">
    <source>
        <dbReference type="ARBA" id="ARBA00023002"/>
    </source>
</evidence>
<evidence type="ECO:0000256" key="9">
    <source>
        <dbReference type="ARBA" id="ARBA00022824"/>
    </source>
</evidence>
<dbReference type="CDD" id="cd11056">
    <property type="entry name" value="CYP6-like"/>
    <property type="match status" value="1"/>
</dbReference>
<dbReference type="EC" id="1.14.14.1" evidence="6"/>
<comment type="catalytic activity">
    <reaction evidence="15">
        <text>an organic molecule + reduced [NADPH--hemoprotein reductase] + O2 = an alcohol + oxidized [NADPH--hemoprotein reductase] + H2O + H(+)</text>
        <dbReference type="Rhea" id="RHEA:17149"/>
        <dbReference type="Rhea" id="RHEA-COMP:11964"/>
        <dbReference type="Rhea" id="RHEA-COMP:11965"/>
        <dbReference type="ChEBI" id="CHEBI:15377"/>
        <dbReference type="ChEBI" id="CHEBI:15378"/>
        <dbReference type="ChEBI" id="CHEBI:15379"/>
        <dbReference type="ChEBI" id="CHEBI:30879"/>
        <dbReference type="ChEBI" id="CHEBI:57618"/>
        <dbReference type="ChEBI" id="CHEBI:58210"/>
        <dbReference type="ChEBI" id="CHEBI:142491"/>
        <dbReference type="EC" id="1.14.14.1"/>
    </reaction>
</comment>
<dbReference type="PRINTS" id="PR00385">
    <property type="entry name" value="P450"/>
</dbReference>
<gene>
    <name evidence="18" type="ORF">ABMA28_016497</name>
</gene>
<comment type="caution">
    <text evidence="18">The sequence shown here is derived from an EMBL/GenBank/DDBJ whole genome shotgun (WGS) entry which is preliminary data.</text>
</comment>
<comment type="cofactor">
    <cofactor evidence="1 16">
        <name>heme</name>
        <dbReference type="ChEBI" id="CHEBI:30413"/>
    </cofactor>
</comment>
<dbReference type="FunFam" id="1.10.630.10:FF:000042">
    <property type="entry name" value="Cytochrome P450"/>
    <property type="match status" value="1"/>
</dbReference>
<keyword evidence="11 17" id="KW-0560">Oxidoreductase</keyword>
<evidence type="ECO:0000256" key="13">
    <source>
        <dbReference type="ARBA" id="ARBA00023033"/>
    </source>
</evidence>
<evidence type="ECO:0000256" key="7">
    <source>
        <dbReference type="ARBA" id="ARBA00022617"/>
    </source>
</evidence>
<dbReference type="PANTHER" id="PTHR24292">
    <property type="entry name" value="CYTOCHROME P450"/>
    <property type="match status" value="1"/>
</dbReference>
<evidence type="ECO:0000256" key="14">
    <source>
        <dbReference type="ARBA" id="ARBA00023136"/>
    </source>
</evidence>
<evidence type="ECO:0000256" key="16">
    <source>
        <dbReference type="PIRSR" id="PIRSR602401-1"/>
    </source>
</evidence>
<keyword evidence="7 16" id="KW-0349">Heme</keyword>
<dbReference type="GO" id="GO:0016712">
    <property type="term" value="F:oxidoreductase activity, acting on paired donors, with incorporation or reduction of molecular oxygen, reduced flavin or flavoprotein as one donor, and incorporation of one atom of oxygen"/>
    <property type="evidence" value="ECO:0007669"/>
    <property type="project" value="UniProtKB-EC"/>
</dbReference>
<dbReference type="PRINTS" id="PR00463">
    <property type="entry name" value="EP450I"/>
</dbReference>
<comment type="function">
    <text evidence="2">May be involved in the metabolism of insect hormones and in the breakdown of synthetic insecticides.</text>
</comment>
<keyword evidence="12 16" id="KW-0408">Iron</keyword>
<dbReference type="PANTHER" id="PTHR24292:SF84">
    <property type="entry name" value="CYTOCHROME P450 28A5-RELATED"/>
    <property type="match status" value="1"/>
</dbReference>
<dbReference type="Pfam" id="PF00067">
    <property type="entry name" value="p450"/>
    <property type="match status" value="1"/>
</dbReference>
<evidence type="ECO:0000256" key="2">
    <source>
        <dbReference type="ARBA" id="ARBA00003690"/>
    </source>
</evidence>
<keyword evidence="14" id="KW-0472">Membrane</keyword>
<organism evidence="18 19">
    <name type="scientific">Loxostege sticticalis</name>
    <name type="common">Beet webworm moth</name>
    <dbReference type="NCBI Taxonomy" id="481309"/>
    <lineage>
        <taxon>Eukaryota</taxon>
        <taxon>Metazoa</taxon>
        <taxon>Ecdysozoa</taxon>
        <taxon>Arthropoda</taxon>
        <taxon>Hexapoda</taxon>
        <taxon>Insecta</taxon>
        <taxon>Pterygota</taxon>
        <taxon>Neoptera</taxon>
        <taxon>Endopterygota</taxon>
        <taxon>Lepidoptera</taxon>
        <taxon>Glossata</taxon>
        <taxon>Ditrysia</taxon>
        <taxon>Pyraloidea</taxon>
        <taxon>Crambidae</taxon>
        <taxon>Pyraustinae</taxon>
        <taxon>Loxostege</taxon>
    </lineage>
</organism>
<accession>A0ABD0T915</accession>
<dbReference type="GO" id="GO:0005789">
    <property type="term" value="C:endoplasmic reticulum membrane"/>
    <property type="evidence" value="ECO:0007669"/>
    <property type="project" value="UniProtKB-SubCell"/>
</dbReference>
<evidence type="ECO:0000256" key="17">
    <source>
        <dbReference type="RuleBase" id="RU000461"/>
    </source>
</evidence>
<dbReference type="EMBL" id="JBEDNZ010000008">
    <property type="protein sequence ID" value="KAL0839874.1"/>
    <property type="molecule type" value="Genomic_DNA"/>
</dbReference>
<evidence type="ECO:0000256" key="8">
    <source>
        <dbReference type="ARBA" id="ARBA00022723"/>
    </source>
</evidence>
<keyword evidence="8 16" id="KW-0479">Metal-binding</keyword>
<evidence type="ECO:0000256" key="1">
    <source>
        <dbReference type="ARBA" id="ARBA00001971"/>
    </source>
</evidence>
<keyword evidence="13 17" id="KW-0503">Monooxygenase</keyword>
<dbReference type="AlphaFoldDB" id="A0ABD0T915"/>
<dbReference type="Gene3D" id="1.10.630.10">
    <property type="entry name" value="Cytochrome P450"/>
    <property type="match status" value="1"/>
</dbReference>
<dbReference type="SUPFAM" id="SSF48264">
    <property type="entry name" value="Cytochrome P450"/>
    <property type="match status" value="1"/>
</dbReference>
<proteinExistence type="inferred from homology"/>
<dbReference type="EMBL" id="JBEDNZ010000008">
    <property type="protein sequence ID" value="KAL0839873.1"/>
    <property type="molecule type" value="Genomic_DNA"/>
</dbReference>
<feature type="binding site" description="axial binding residue" evidence="16">
    <location>
        <position position="453"/>
    </location>
    <ligand>
        <name>heme</name>
        <dbReference type="ChEBI" id="CHEBI:30413"/>
    </ligand>
    <ligandPart>
        <name>Fe</name>
        <dbReference type="ChEBI" id="CHEBI:18248"/>
    </ligandPart>
</feature>
<keyword evidence="9" id="KW-0256">Endoplasmic reticulum</keyword>
<name>A0ABD0T915_LOXSC</name>
<evidence type="ECO:0000313" key="19">
    <source>
        <dbReference type="Proteomes" id="UP001549921"/>
    </source>
</evidence>
<dbReference type="GO" id="GO:0046872">
    <property type="term" value="F:metal ion binding"/>
    <property type="evidence" value="ECO:0007669"/>
    <property type="project" value="UniProtKB-KW"/>
</dbReference>
<evidence type="ECO:0000256" key="4">
    <source>
        <dbReference type="ARBA" id="ARBA00004406"/>
    </source>
</evidence>
<dbReference type="InterPro" id="IPR036396">
    <property type="entry name" value="Cyt_P450_sf"/>
</dbReference>
<reference evidence="18 19" key="1">
    <citation type="submission" date="2024-06" db="EMBL/GenBank/DDBJ databases">
        <title>A chromosome-level genome assembly of beet webworm, Loxostege sticticalis.</title>
        <authorList>
            <person name="Zhang Y."/>
        </authorList>
    </citation>
    <scope>NUCLEOTIDE SEQUENCE [LARGE SCALE GENOMIC DNA]</scope>
    <source>
        <strain evidence="18">AQ028</strain>
        <tissue evidence="18">Male pupae</tissue>
    </source>
</reference>
<dbReference type="Proteomes" id="UP001549921">
    <property type="component" value="Unassembled WGS sequence"/>
</dbReference>
<dbReference type="InterPro" id="IPR002401">
    <property type="entry name" value="Cyt_P450_E_grp-I"/>
</dbReference>
<evidence type="ECO:0000256" key="12">
    <source>
        <dbReference type="ARBA" id="ARBA00023004"/>
    </source>
</evidence>
<evidence type="ECO:0000256" key="6">
    <source>
        <dbReference type="ARBA" id="ARBA00012109"/>
    </source>
</evidence>
<evidence type="ECO:0000256" key="15">
    <source>
        <dbReference type="ARBA" id="ARBA00047827"/>
    </source>
</evidence>
<evidence type="ECO:0000256" key="3">
    <source>
        <dbReference type="ARBA" id="ARBA00004174"/>
    </source>
</evidence>
<keyword evidence="10" id="KW-0492">Microsome</keyword>
<evidence type="ECO:0000256" key="10">
    <source>
        <dbReference type="ARBA" id="ARBA00022848"/>
    </source>
</evidence>
<comment type="similarity">
    <text evidence="5 17">Belongs to the cytochrome P450 family.</text>
</comment>